<gene>
    <name evidence="1" type="ORF">D5H78_04555</name>
</gene>
<comment type="caution">
    <text evidence="1">The sequence shown here is derived from an EMBL/GenBank/DDBJ whole genome shotgun (WGS) entry which is preliminary data.</text>
</comment>
<dbReference type="InterPro" id="IPR017853">
    <property type="entry name" value="GH"/>
</dbReference>
<name>A0A3A3Z5D5_9ACTN</name>
<keyword evidence="2" id="KW-1185">Reference proteome</keyword>
<proteinExistence type="predicted"/>
<dbReference type="AlphaFoldDB" id="A0A3A3Z5D5"/>
<dbReference type="RefSeq" id="WP_119949109.1">
    <property type="nucleotide sequence ID" value="NZ_QZEZ01000001.1"/>
</dbReference>
<evidence type="ECO:0000313" key="2">
    <source>
        <dbReference type="Proteomes" id="UP000265614"/>
    </source>
</evidence>
<dbReference type="Proteomes" id="UP000265614">
    <property type="component" value="Unassembled WGS sequence"/>
</dbReference>
<reference evidence="1 2" key="1">
    <citation type="submission" date="2018-09" db="EMBL/GenBank/DDBJ databases">
        <title>YIM 75000 draft genome.</title>
        <authorList>
            <person name="Tang S."/>
            <person name="Feng Y."/>
        </authorList>
    </citation>
    <scope>NUCLEOTIDE SEQUENCE [LARGE SCALE GENOMIC DNA]</scope>
    <source>
        <strain evidence="1 2">YIM 75000</strain>
    </source>
</reference>
<evidence type="ECO:0000313" key="1">
    <source>
        <dbReference type="EMBL" id="RJK98183.1"/>
    </source>
</evidence>
<organism evidence="1 2">
    <name type="scientific">Vallicoccus soli</name>
    <dbReference type="NCBI Taxonomy" id="2339232"/>
    <lineage>
        <taxon>Bacteria</taxon>
        <taxon>Bacillati</taxon>
        <taxon>Actinomycetota</taxon>
        <taxon>Actinomycetes</taxon>
        <taxon>Motilibacterales</taxon>
        <taxon>Vallicoccaceae</taxon>
        <taxon>Vallicoccus</taxon>
    </lineage>
</organism>
<dbReference type="EMBL" id="QZEZ01000001">
    <property type="protein sequence ID" value="RJK98183.1"/>
    <property type="molecule type" value="Genomic_DNA"/>
</dbReference>
<evidence type="ECO:0008006" key="3">
    <source>
        <dbReference type="Google" id="ProtNLM"/>
    </source>
</evidence>
<dbReference type="SUPFAM" id="SSF51445">
    <property type="entry name" value="(Trans)glycosidases"/>
    <property type="match status" value="1"/>
</dbReference>
<dbReference type="OrthoDB" id="525131at2"/>
<sequence>MTGETVRTTVAEISAGRASAHDFTESVGVNVHLFYSDTPYADAEAVVAALEELGVRHVRDGLAPDRPDQVAALERLRAAGITSTLLVGEPGQDLDPLFELLTGPLEGAVSAVEGPNEYYASGDGWEDRVVPFQERLQDRVLSTPGLVGLDVVGPSVSEPRLRGLSEHGNIHPYPGGGPPEANIDEEVVGSLTTFGDVLPWATETGYHDAVEMPGTDHQPAASDEEQAVYLPRLLAAYFAAGVGRTFLYELWDQFPDPSLSDPEANYGLVEHDGTRKPQFLALARFLDQVADEPGEPTQEPLRYRVQGAGGDEVHRLALRRGDGGYDLLLWRPVPAGEVEPLRVDVILPCGARVSLGQPSRTAGVRALPLDEDCSSTLALEDDIVVLRVAP</sequence>
<protein>
    <recommendedName>
        <fullName evidence="3">Glycosyl hydrolase</fullName>
    </recommendedName>
</protein>
<accession>A0A3A3Z5D5</accession>
<dbReference type="Gene3D" id="3.20.20.80">
    <property type="entry name" value="Glycosidases"/>
    <property type="match status" value="1"/>
</dbReference>